<protein>
    <submittedName>
        <fullName evidence="2">SULTR2 protein</fullName>
    </submittedName>
</protein>
<feature type="transmembrane region" description="Helical" evidence="1">
    <location>
        <begin position="212"/>
        <end position="232"/>
    </location>
</feature>
<keyword evidence="3" id="KW-1185">Reference proteome</keyword>
<evidence type="ECO:0000313" key="2">
    <source>
        <dbReference type="EMBL" id="CAE7276033.1"/>
    </source>
</evidence>
<dbReference type="Proteomes" id="UP000649617">
    <property type="component" value="Unassembled WGS sequence"/>
</dbReference>
<keyword evidence="1" id="KW-0472">Membrane</keyword>
<accession>A0A812MPD1</accession>
<keyword evidence="1" id="KW-0812">Transmembrane</keyword>
<feature type="transmembrane region" description="Helical" evidence="1">
    <location>
        <begin position="181"/>
        <end position="200"/>
    </location>
</feature>
<evidence type="ECO:0000313" key="3">
    <source>
        <dbReference type="Proteomes" id="UP000649617"/>
    </source>
</evidence>
<dbReference type="AlphaFoldDB" id="A0A812MPD1"/>
<reference evidence="2" key="1">
    <citation type="submission" date="2021-02" db="EMBL/GenBank/DDBJ databases">
        <authorList>
            <person name="Dougan E. K."/>
            <person name="Rhodes N."/>
            <person name="Thang M."/>
            <person name="Chan C."/>
        </authorList>
    </citation>
    <scope>NUCLEOTIDE SEQUENCE</scope>
</reference>
<proteinExistence type="predicted"/>
<organism evidence="2 3">
    <name type="scientific">Symbiodinium pilosum</name>
    <name type="common">Dinoflagellate</name>
    <dbReference type="NCBI Taxonomy" id="2952"/>
    <lineage>
        <taxon>Eukaryota</taxon>
        <taxon>Sar</taxon>
        <taxon>Alveolata</taxon>
        <taxon>Dinophyceae</taxon>
        <taxon>Suessiales</taxon>
        <taxon>Symbiodiniaceae</taxon>
        <taxon>Symbiodinium</taxon>
    </lineage>
</organism>
<keyword evidence="1" id="KW-1133">Transmembrane helix</keyword>
<comment type="caution">
    <text evidence="2">The sequence shown here is derived from an EMBL/GenBank/DDBJ whole genome shotgun (WGS) entry which is preliminary data.</text>
</comment>
<feature type="transmembrane region" description="Helical" evidence="1">
    <location>
        <begin position="90"/>
        <end position="114"/>
    </location>
</feature>
<feature type="transmembrane region" description="Helical" evidence="1">
    <location>
        <begin position="135"/>
        <end position="161"/>
    </location>
</feature>
<name>A0A812MPD1_SYMPI</name>
<evidence type="ECO:0000256" key="1">
    <source>
        <dbReference type="SAM" id="Phobius"/>
    </source>
</evidence>
<sequence length="237" mass="26970">MSQEPKDEEEETVAGRTVPVRFAALGLVAPCHAILVTVSRLYTSGSATRRAIFGLGCLCANAWRTILWLLPVITYAAVRYADVVWKDSKYQILEGCLIGHAVASLWVVISLLFFSHRNFDMPYKERPRAPLRLRAARYLFWFVVFGTKFLVAVILFISVFALILDLQLEPLGRATSTDIRIAWYSSVWARDVLIWLWLWFSSLFIFCADTQLWFTVGCTFMGIAITFVQWLGRIDGG</sequence>
<dbReference type="EMBL" id="CAJNIZ010009096">
    <property type="protein sequence ID" value="CAE7276033.1"/>
    <property type="molecule type" value="Genomic_DNA"/>
</dbReference>
<feature type="transmembrane region" description="Helical" evidence="1">
    <location>
        <begin position="20"/>
        <end position="39"/>
    </location>
</feature>
<feature type="transmembrane region" description="Helical" evidence="1">
    <location>
        <begin position="51"/>
        <end position="78"/>
    </location>
</feature>
<gene>
    <name evidence="2" type="primary">SULTR2</name>
    <name evidence="2" type="ORF">SPIL2461_LOCUS6151</name>
</gene>